<dbReference type="Proteomes" id="UP000266673">
    <property type="component" value="Unassembled WGS sequence"/>
</dbReference>
<organism evidence="1 2">
    <name type="scientific">Gigaspora rosea</name>
    <dbReference type="NCBI Taxonomy" id="44941"/>
    <lineage>
        <taxon>Eukaryota</taxon>
        <taxon>Fungi</taxon>
        <taxon>Fungi incertae sedis</taxon>
        <taxon>Mucoromycota</taxon>
        <taxon>Glomeromycotina</taxon>
        <taxon>Glomeromycetes</taxon>
        <taxon>Diversisporales</taxon>
        <taxon>Gigasporaceae</taxon>
        <taxon>Gigaspora</taxon>
    </lineage>
</organism>
<dbReference type="AlphaFoldDB" id="A0A397V8M7"/>
<evidence type="ECO:0008006" key="3">
    <source>
        <dbReference type="Google" id="ProtNLM"/>
    </source>
</evidence>
<reference evidence="1 2" key="1">
    <citation type="submission" date="2018-06" db="EMBL/GenBank/DDBJ databases">
        <title>Comparative genomics reveals the genomic features of Rhizophagus irregularis, R. cerebriforme, R. diaphanum and Gigaspora rosea, and their symbiotic lifestyle signature.</title>
        <authorList>
            <person name="Morin E."/>
            <person name="San Clemente H."/>
            <person name="Chen E.C.H."/>
            <person name="De La Providencia I."/>
            <person name="Hainaut M."/>
            <person name="Kuo A."/>
            <person name="Kohler A."/>
            <person name="Murat C."/>
            <person name="Tang N."/>
            <person name="Roy S."/>
            <person name="Loubradou J."/>
            <person name="Henrissat B."/>
            <person name="Grigoriev I.V."/>
            <person name="Corradi N."/>
            <person name="Roux C."/>
            <person name="Martin F.M."/>
        </authorList>
    </citation>
    <scope>NUCLEOTIDE SEQUENCE [LARGE SCALE GENOMIC DNA]</scope>
    <source>
        <strain evidence="1 2">DAOM 194757</strain>
    </source>
</reference>
<dbReference type="EMBL" id="QKWP01000517">
    <property type="protein sequence ID" value="RIB18770.1"/>
    <property type="molecule type" value="Genomic_DNA"/>
</dbReference>
<dbReference type="SUPFAM" id="SSF52047">
    <property type="entry name" value="RNI-like"/>
    <property type="match status" value="1"/>
</dbReference>
<evidence type="ECO:0000313" key="2">
    <source>
        <dbReference type="Proteomes" id="UP000266673"/>
    </source>
</evidence>
<evidence type="ECO:0000313" key="1">
    <source>
        <dbReference type="EMBL" id="RIB18770.1"/>
    </source>
</evidence>
<dbReference type="InterPro" id="IPR032675">
    <property type="entry name" value="LRR_dom_sf"/>
</dbReference>
<comment type="caution">
    <text evidence="1">The sequence shown here is derived from an EMBL/GenBank/DDBJ whole genome shotgun (WGS) entry which is preliminary data.</text>
</comment>
<sequence length="185" mass="21470">MKNCFFLEALKSFCPSIAYLYISDIGFSTQLLELIGNLQKLQFLSLCCHADGDIPEELEIRVMQFAENLPLTLQYLDLVNEWLKTYILLNHCKAPLKKLLINHLNYEKHTKALIEFCVRNKAFNYVDVYRYSDLDENFRKEVEAHVTNVALVPWTRIVVAARRSHAKPGTDDELYKCKIGPRGIE</sequence>
<gene>
    <name evidence="1" type="ORF">C2G38_1320441</name>
</gene>
<name>A0A397V8M7_9GLOM</name>
<proteinExistence type="predicted"/>
<dbReference type="OrthoDB" id="10422829at2759"/>
<keyword evidence="2" id="KW-1185">Reference proteome</keyword>
<accession>A0A397V8M7</accession>
<dbReference type="Gene3D" id="3.80.10.10">
    <property type="entry name" value="Ribonuclease Inhibitor"/>
    <property type="match status" value="1"/>
</dbReference>
<protein>
    <recommendedName>
        <fullName evidence="3">F-box domain-containing protein</fullName>
    </recommendedName>
</protein>